<feature type="transmembrane region" description="Helical" evidence="1">
    <location>
        <begin position="12"/>
        <end position="36"/>
    </location>
</feature>
<organism evidence="2 3">
    <name type="scientific">Candidatus Portnoybacteria bacterium CG10_big_fil_rev_8_21_14_0_10_36_7</name>
    <dbReference type="NCBI Taxonomy" id="1974812"/>
    <lineage>
        <taxon>Bacteria</taxon>
        <taxon>Candidatus Portnoyibacteriota</taxon>
    </lineage>
</organism>
<evidence type="ECO:0000313" key="2">
    <source>
        <dbReference type="EMBL" id="PJE57860.1"/>
    </source>
</evidence>
<accession>A0A2M8KD64</accession>
<dbReference type="AlphaFoldDB" id="A0A2M8KD64"/>
<dbReference type="EMBL" id="PFDW01000075">
    <property type="protein sequence ID" value="PJE57860.1"/>
    <property type="molecule type" value="Genomic_DNA"/>
</dbReference>
<evidence type="ECO:0000256" key="1">
    <source>
        <dbReference type="SAM" id="Phobius"/>
    </source>
</evidence>
<reference evidence="3" key="1">
    <citation type="submission" date="2017-09" db="EMBL/GenBank/DDBJ databases">
        <title>Depth-based differentiation of microbial function through sediment-hosted aquifers and enrichment of novel symbionts in the deep terrestrial subsurface.</title>
        <authorList>
            <person name="Probst A.J."/>
            <person name="Ladd B."/>
            <person name="Jarett J.K."/>
            <person name="Geller-Mcgrath D.E."/>
            <person name="Sieber C.M.K."/>
            <person name="Emerson J.B."/>
            <person name="Anantharaman K."/>
            <person name="Thomas B.C."/>
            <person name="Malmstrom R."/>
            <person name="Stieglmeier M."/>
            <person name="Klingl A."/>
            <person name="Woyke T."/>
            <person name="Ryan C.M."/>
            <person name="Banfield J.F."/>
        </authorList>
    </citation>
    <scope>NUCLEOTIDE SEQUENCE [LARGE SCALE GENOMIC DNA]</scope>
</reference>
<keyword evidence="1" id="KW-0472">Membrane</keyword>
<dbReference type="Proteomes" id="UP000231450">
    <property type="component" value="Unassembled WGS sequence"/>
</dbReference>
<evidence type="ECO:0000313" key="3">
    <source>
        <dbReference type="Proteomes" id="UP000231450"/>
    </source>
</evidence>
<comment type="caution">
    <text evidence="2">The sequence shown here is derived from an EMBL/GenBank/DDBJ whole genome shotgun (WGS) entry which is preliminary data.</text>
</comment>
<proteinExistence type="predicted"/>
<gene>
    <name evidence="2" type="ORF">COU81_03875</name>
</gene>
<keyword evidence="1" id="KW-0812">Transmembrane</keyword>
<keyword evidence="1" id="KW-1133">Transmembrane helix</keyword>
<name>A0A2M8KD64_9BACT</name>
<protein>
    <submittedName>
        <fullName evidence="2">Uncharacterized protein</fullName>
    </submittedName>
</protein>
<sequence>MMEKDKFDGKKSFWVLIIILTILLSYGNWVKIYHLWQVYSNPETLNKSLVALRYFKVNYGWAATDLAMREVSNDGNKLEFIFDYVYNTPLISMRNDSKDKIKMIFDKDQVAGVEKINIIVYTLRQV</sequence>